<evidence type="ECO:0000256" key="1">
    <source>
        <dbReference type="ARBA" id="ARBA00004141"/>
    </source>
</evidence>
<dbReference type="HOGENOM" id="CLU_020019_9_3_1"/>
<dbReference type="Pfam" id="PF00230">
    <property type="entry name" value="MIP"/>
    <property type="match status" value="1"/>
</dbReference>
<reference evidence="11" key="2">
    <citation type="submission" date="2012-11" db="EMBL/GenBank/DDBJ databases">
        <authorList>
            <person name="Kuo A."/>
            <person name="Curtis B.A."/>
            <person name="Tanifuji G."/>
            <person name="Burki F."/>
            <person name="Gruber A."/>
            <person name="Irimia M."/>
            <person name="Maruyama S."/>
            <person name="Arias M.C."/>
            <person name="Ball S.G."/>
            <person name="Gile G.H."/>
            <person name="Hirakawa Y."/>
            <person name="Hopkins J.F."/>
            <person name="Rensing S.A."/>
            <person name="Schmutz J."/>
            <person name="Symeonidi A."/>
            <person name="Elias M."/>
            <person name="Eveleigh R.J."/>
            <person name="Herman E.K."/>
            <person name="Klute M.J."/>
            <person name="Nakayama T."/>
            <person name="Obornik M."/>
            <person name="Reyes-Prieto A."/>
            <person name="Armbrust E.V."/>
            <person name="Aves S.J."/>
            <person name="Beiko R.G."/>
            <person name="Coutinho P."/>
            <person name="Dacks J.B."/>
            <person name="Durnford D.G."/>
            <person name="Fast N.M."/>
            <person name="Green B.R."/>
            <person name="Grisdale C."/>
            <person name="Hempe F."/>
            <person name="Henrissat B."/>
            <person name="Hoppner M.P."/>
            <person name="Ishida K.-I."/>
            <person name="Kim E."/>
            <person name="Koreny L."/>
            <person name="Kroth P.G."/>
            <person name="Liu Y."/>
            <person name="Malik S.-B."/>
            <person name="Maier U.G."/>
            <person name="McRose D."/>
            <person name="Mock T."/>
            <person name="Neilson J.A."/>
            <person name="Onodera N.T."/>
            <person name="Poole A.M."/>
            <person name="Pritham E.J."/>
            <person name="Richards T.A."/>
            <person name="Rocap G."/>
            <person name="Roy S.W."/>
            <person name="Sarai C."/>
            <person name="Schaack S."/>
            <person name="Shirato S."/>
            <person name="Slamovits C.H."/>
            <person name="Spencer D.F."/>
            <person name="Suzuki S."/>
            <person name="Worden A.Z."/>
            <person name="Zauner S."/>
            <person name="Barry K."/>
            <person name="Bell C."/>
            <person name="Bharti A.K."/>
            <person name="Crow J.A."/>
            <person name="Grimwood J."/>
            <person name="Kramer R."/>
            <person name="Lindquist E."/>
            <person name="Lucas S."/>
            <person name="Salamov A."/>
            <person name="McFadden G.I."/>
            <person name="Lane C.E."/>
            <person name="Keeling P.J."/>
            <person name="Gray M.W."/>
            <person name="Grigoriev I.V."/>
            <person name="Archibald J.M."/>
        </authorList>
    </citation>
    <scope>NUCLEOTIDE SEQUENCE</scope>
    <source>
        <strain evidence="11">CCMP2712</strain>
    </source>
</reference>
<dbReference type="STRING" id="905079.L1IMU5"/>
<evidence type="ECO:0000256" key="5">
    <source>
        <dbReference type="ARBA" id="ARBA00023136"/>
    </source>
</evidence>
<feature type="transmembrane region" description="Helical" evidence="7">
    <location>
        <begin position="86"/>
        <end position="105"/>
    </location>
</feature>
<evidence type="ECO:0000256" key="7">
    <source>
        <dbReference type="SAM" id="Phobius"/>
    </source>
</evidence>
<dbReference type="InterPro" id="IPR023271">
    <property type="entry name" value="Aquaporin-like"/>
</dbReference>
<reference evidence="9 11" key="1">
    <citation type="journal article" date="2012" name="Nature">
        <title>Algal genomes reveal evolutionary mosaicism and the fate of nucleomorphs.</title>
        <authorList>
            <consortium name="DOE Joint Genome Institute"/>
            <person name="Curtis B.A."/>
            <person name="Tanifuji G."/>
            <person name="Burki F."/>
            <person name="Gruber A."/>
            <person name="Irimia M."/>
            <person name="Maruyama S."/>
            <person name="Arias M.C."/>
            <person name="Ball S.G."/>
            <person name="Gile G.H."/>
            <person name="Hirakawa Y."/>
            <person name="Hopkins J.F."/>
            <person name="Kuo A."/>
            <person name="Rensing S.A."/>
            <person name="Schmutz J."/>
            <person name="Symeonidi A."/>
            <person name="Elias M."/>
            <person name="Eveleigh R.J."/>
            <person name="Herman E.K."/>
            <person name="Klute M.J."/>
            <person name="Nakayama T."/>
            <person name="Obornik M."/>
            <person name="Reyes-Prieto A."/>
            <person name="Armbrust E.V."/>
            <person name="Aves S.J."/>
            <person name="Beiko R.G."/>
            <person name="Coutinho P."/>
            <person name="Dacks J.B."/>
            <person name="Durnford D.G."/>
            <person name="Fast N.M."/>
            <person name="Green B.R."/>
            <person name="Grisdale C.J."/>
            <person name="Hempel F."/>
            <person name="Henrissat B."/>
            <person name="Hoppner M.P."/>
            <person name="Ishida K."/>
            <person name="Kim E."/>
            <person name="Koreny L."/>
            <person name="Kroth P.G."/>
            <person name="Liu Y."/>
            <person name="Malik S.B."/>
            <person name="Maier U.G."/>
            <person name="McRose D."/>
            <person name="Mock T."/>
            <person name="Neilson J.A."/>
            <person name="Onodera N.T."/>
            <person name="Poole A.M."/>
            <person name="Pritham E.J."/>
            <person name="Richards T.A."/>
            <person name="Rocap G."/>
            <person name="Roy S.W."/>
            <person name="Sarai C."/>
            <person name="Schaack S."/>
            <person name="Shirato S."/>
            <person name="Slamovits C.H."/>
            <person name="Spencer D.F."/>
            <person name="Suzuki S."/>
            <person name="Worden A.Z."/>
            <person name="Zauner S."/>
            <person name="Barry K."/>
            <person name="Bell C."/>
            <person name="Bharti A.K."/>
            <person name="Crow J.A."/>
            <person name="Grimwood J."/>
            <person name="Kramer R."/>
            <person name="Lindquist E."/>
            <person name="Lucas S."/>
            <person name="Salamov A."/>
            <person name="McFadden G.I."/>
            <person name="Lane C.E."/>
            <person name="Keeling P.J."/>
            <person name="Gray M.W."/>
            <person name="Grigoriev I.V."/>
            <person name="Archibald J.M."/>
        </authorList>
    </citation>
    <scope>NUCLEOTIDE SEQUENCE</scope>
    <source>
        <strain evidence="9 11">CCMP2712</strain>
    </source>
</reference>
<dbReference type="PRINTS" id="PR00783">
    <property type="entry name" value="MINTRINSICP"/>
</dbReference>
<dbReference type="InterPro" id="IPR034294">
    <property type="entry name" value="Aquaporin_transptr"/>
</dbReference>
<keyword evidence="5 7" id="KW-0472">Membrane</keyword>
<evidence type="ECO:0000313" key="11">
    <source>
        <dbReference type="Proteomes" id="UP000011087"/>
    </source>
</evidence>
<dbReference type="GO" id="GO:0016020">
    <property type="term" value="C:membrane"/>
    <property type="evidence" value="ECO:0007669"/>
    <property type="project" value="UniProtKB-SubCell"/>
</dbReference>
<feature type="chain" id="PRO_5008770220" evidence="8">
    <location>
        <begin position="18"/>
        <end position="310"/>
    </location>
</feature>
<dbReference type="PROSITE" id="PS00221">
    <property type="entry name" value="MIP"/>
    <property type="match status" value="1"/>
</dbReference>
<evidence type="ECO:0000256" key="3">
    <source>
        <dbReference type="ARBA" id="ARBA00022692"/>
    </source>
</evidence>
<dbReference type="EnsemblProtists" id="EKX37591">
    <property type="protein sequence ID" value="EKX37591"/>
    <property type="gene ID" value="GUITHDRAFT_165437"/>
</dbReference>
<evidence type="ECO:0000256" key="8">
    <source>
        <dbReference type="SAM" id="SignalP"/>
    </source>
</evidence>
<evidence type="ECO:0000313" key="9">
    <source>
        <dbReference type="EMBL" id="EKX37591.1"/>
    </source>
</evidence>
<dbReference type="PANTHER" id="PTHR45724:SF13">
    <property type="entry name" value="AQUAPORIN NIP1-1-RELATED"/>
    <property type="match status" value="1"/>
</dbReference>
<evidence type="ECO:0000256" key="4">
    <source>
        <dbReference type="ARBA" id="ARBA00022989"/>
    </source>
</evidence>
<dbReference type="SUPFAM" id="SSF81338">
    <property type="entry name" value="Aquaporin-like"/>
    <property type="match status" value="1"/>
</dbReference>
<dbReference type="AlphaFoldDB" id="L1IMU5"/>
<keyword evidence="3 6" id="KW-0812">Transmembrane</keyword>
<accession>L1IMU5</accession>
<feature type="transmembrane region" description="Helical" evidence="7">
    <location>
        <begin position="112"/>
        <end position="131"/>
    </location>
</feature>
<comment type="subcellular location">
    <subcellularLocation>
        <location evidence="1">Membrane</location>
        <topology evidence="1">Multi-pass membrane protein</topology>
    </subcellularLocation>
</comment>
<protein>
    <submittedName>
        <fullName evidence="9">Major intrinsic protein</fullName>
    </submittedName>
</protein>
<keyword evidence="11" id="KW-1185">Reference proteome</keyword>
<dbReference type="RefSeq" id="XP_005824571.1">
    <property type="nucleotide sequence ID" value="XM_005824514.1"/>
</dbReference>
<dbReference type="OrthoDB" id="3222at2759"/>
<feature type="transmembrane region" description="Helical" evidence="7">
    <location>
        <begin position="165"/>
        <end position="187"/>
    </location>
</feature>
<dbReference type="GeneID" id="17294343"/>
<evidence type="ECO:0000313" key="10">
    <source>
        <dbReference type="EnsemblProtists" id="EKX37591"/>
    </source>
</evidence>
<feature type="signal peptide" evidence="8">
    <location>
        <begin position="1"/>
        <end position="17"/>
    </location>
</feature>
<dbReference type="KEGG" id="gtt:GUITHDRAFT_165437"/>
<reference evidence="10" key="3">
    <citation type="submission" date="2016-03" db="UniProtKB">
        <authorList>
            <consortium name="EnsemblProtists"/>
        </authorList>
    </citation>
    <scope>IDENTIFICATION</scope>
</reference>
<dbReference type="OMA" id="EWIGVNI"/>
<proteinExistence type="inferred from homology"/>
<feature type="transmembrane region" description="Helical" evidence="7">
    <location>
        <begin position="281"/>
        <end position="304"/>
    </location>
</feature>
<feature type="transmembrane region" description="Helical" evidence="7">
    <location>
        <begin position="240"/>
        <end position="260"/>
    </location>
</feature>
<sequence>MWRSCALVLLLPCLSTALIPLPSLSVRVDRVARADSGSFTTSHALHRFSNRYKFEDKESIRALRGGSSYAQDFSPQLPKALMAEMLGTWMIVFLGTAAVATANFAKAEIAGLLGIACCWGIAVAGAVSAFAKVSGSHFNPAISIALAWYKGKFGTPLTIRSRTWLPLYILAQLVGALCASGCVALLYKSSFAALPLSAAPAAMGCYPSRAFGSAETFAAELLGTGLLAFGAISLQSAWQLGAWLATLIVVFAPISGASFNPARELGPRIVSMLMGFDASKVLTPFLPVYILGPILGAVIGVWVASSVAKN</sequence>
<keyword evidence="8" id="KW-0732">Signal</keyword>
<dbReference type="GO" id="GO:0015267">
    <property type="term" value="F:channel activity"/>
    <property type="evidence" value="ECO:0007669"/>
    <property type="project" value="InterPro"/>
</dbReference>
<dbReference type="Proteomes" id="UP000011087">
    <property type="component" value="Unassembled WGS sequence"/>
</dbReference>
<dbReference type="InterPro" id="IPR000425">
    <property type="entry name" value="MIP"/>
</dbReference>
<dbReference type="Gene3D" id="1.20.1080.10">
    <property type="entry name" value="Glycerol uptake facilitator protein"/>
    <property type="match status" value="1"/>
</dbReference>
<name>L1IMU5_GUITC</name>
<keyword evidence="2 6" id="KW-0813">Transport</keyword>
<gene>
    <name evidence="9" type="ORF">GUITHDRAFT_165437</name>
</gene>
<evidence type="ECO:0000256" key="6">
    <source>
        <dbReference type="RuleBase" id="RU000477"/>
    </source>
</evidence>
<keyword evidence="4 7" id="KW-1133">Transmembrane helix</keyword>
<dbReference type="eggNOG" id="KOG0223">
    <property type="taxonomic scope" value="Eukaryota"/>
</dbReference>
<evidence type="ECO:0000256" key="2">
    <source>
        <dbReference type="ARBA" id="ARBA00022448"/>
    </source>
</evidence>
<dbReference type="PANTHER" id="PTHR45724">
    <property type="entry name" value="AQUAPORIN NIP2-1"/>
    <property type="match status" value="1"/>
</dbReference>
<comment type="similarity">
    <text evidence="6">Belongs to the MIP/aquaporin (TC 1.A.8) family.</text>
</comment>
<dbReference type="InterPro" id="IPR022357">
    <property type="entry name" value="MIP_CS"/>
</dbReference>
<feature type="non-terminal residue" evidence="9">
    <location>
        <position position="1"/>
    </location>
</feature>
<organism evidence="9">
    <name type="scientific">Guillardia theta (strain CCMP2712)</name>
    <name type="common">Cryptophyte</name>
    <dbReference type="NCBI Taxonomy" id="905079"/>
    <lineage>
        <taxon>Eukaryota</taxon>
        <taxon>Cryptophyceae</taxon>
        <taxon>Pyrenomonadales</taxon>
        <taxon>Geminigeraceae</taxon>
        <taxon>Guillardia</taxon>
    </lineage>
</organism>
<dbReference type="EMBL" id="JH993057">
    <property type="protein sequence ID" value="EKX37591.1"/>
    <property type="molecule type" value="Genomic_DNA"/>
</dbReference>
<dbReference type="PaxDb" id="55529-EKX37591"/>